<dbReference type="InterPro" id="IPR019787">
    <property type="entry name" value="Znf_PHD-finger"/>
</dbReference>
<keyword evidence="2" id="KW-0479">Metal-binding</keyword>
<dbReference type="FunFam" id="3.30.40.10:FF:001142">
    <property type="entry name" value="Histone-lysine N-methyltransferase"/>
    <property type="match status" value="1"/>
</dbReference>
<dbReference type="GO" id="GO:0008270">
    <property type="term" value="F:zinc ion binding"/>
    <property type="evidence" value="ECO:0007669"/>
    <property type="project" value="UniProtKB-KW"/>
</dbReference>
<keyword evidence="4 9" id="KW-0863">Zinc-finger</keyword>
<dbReference type="SUPFAM" id="SSF57903">
    <property type="entry name" value="FYVE/PHD zinc finger"/>
    <property type="match status" value="2"/>
</dbReference>
<evidence type="ECO:0000256" key="10">
    <source>
        <dbReference type="SAM" id="MobiDB-lite"/>
    </source>
</evidence>
<feature type="compositionally biased region" description="Low complexity" evidence="10">
    <location>
        <begin position="184"/>
        <end position="195"/>
    </location>
</feature>
<dbReference type="GO" id="GO:0044666">
    <property type="term" value="C:MLL3/4 complex"/>
    <property type="evidence" value="ECO:0007669"/>
    <property type="project" value="TreeGrafter"/>
</dbReference>
<dbReference type="AlphaFoldDB" id="A0A8D2M7C5"/>
<sequence>MGVLLWRGLRPSVGGGQGGLSAVPSPRSPHPRSESPVPSDSMDAPMPPPELEPVGCDEETQPLVDPKETPPDPQEAPPDPKEAPPGNAECPPGELASVEVPPSEEPPEELPSDELPLDQPPPDTQPSDIQPPDVQPPEEPLPLLLPPEEPPCEELPLETPSLAELPPDRPSLEELPPSEPPHNELPLDVPLLAELPPEKPAFEKSPPHELPPPEVLPVDKSPPDELPPNESPPKPPPLEEPPLSEPSLDELPLNKPPPEELPPEELPPSEPPPIELLPKDPLPEALPPEKLSPEEPPLVELAPEEPVPSELPPEEDLKPPGNLGTPHCPLFPPLDVFCGFSQPWLCLIPLFLLFSYVGALFGVLWDLSMPGWVAQGGWRGPPHSLTSSLSPRVQGILELLRVSPIPFSIISPMERLEAFMWGGLGLMGSHSCAFAESGGFTTKTRADTELPPGEGFCWPCIFLMPSHCTERVSSVLSLPLCPQLADVESSPSKEEDEDDDDTMQNTVVLFSNTDKFVLMQDMCVVCGSFGRGAEGHLLACSQCSQCYHPYCVNSKITKVMLLKGWRCVECIVCEVCGKASDPSRLLLCDDCDISYHTYCLDPPLQTVPKGGWKCKWCVCCVQCGAASPGFHCEWQNNYTHCAPCASLVVCPFCREKYVEDDLLIQCRHCDR</sequence>
<dbReference type="GO" id="GO:0003713">
    <property type="term" value="F:transcription coactivator activity"/>
    <property type="evidence" value="ECO:0007669"/>
    <property type="project" value="TreeGrafter"/>
</dbReference>
<keyword evidence="6" id="KW-0805">Transcription regulation</keyword>
<dbReference type="InterPro" id="IPR011011">
    <property type="entry name" value="Znf_FYVE_PHD"/>
</dbReference>
<feature type="compositionally biased region" description="Pro residues" evidence="10">
    <location>
        <begin position="224"/>
        <end position="244"/>
    </location>
</feature>
<dbReference type="FunFam" id="3.30.40.10:FF:000049">
    <property type="entry name" value="Histone-lysine N-methyltransferase"/>
    <property type="match status" value="1"/>
</dbReference>
<organism evidence="12 13">
    <name type="scientific">Zonotrichia albicollis</name>
    <name type="common">White-throated sparrow</name>
    <name type="synonym">Fringilla albicollis</name>
    <dbReference type="NCBI Taxonomy" id="44394"/>
    <lineage>
        <taxon>Eukaryota</taxon>
        <taxon>Metazoa</taxon>
        <taxon>Chordata</taxon>
        <taxon>Craniata</taxon>
        <taxon>Vertebrata</taxon>
        <taxon>Euteleostomi</taxon>
        <taxon>Archelosauria</taxon>
        <taxon>Archosauria</taxon>
        <taxon>Dinosauria</taxon>
        <taxon>Saurischia</taxon>
        <taxon>Theropoda</taxon>
        <taxon>Coelurosauria</taxon>
        <taxon>Aves</taxon>
        <taxon>Neognathae</taxon>
        <taxon>Neoaves</taxon>
        <taxon>Telluraves</taxon>
        <taxon>Australaves</taxon>
        <taxon>Passeriformes</taxon>
        <taxon>Passerellidae</taxon>
        <taxon>Zonotrichia</taxon>
    </lineage>
</organism>
<dbReference type="PROSITE" id="PS50016">
    <property type="entry name" value="ZF_PHD_2"/>
    <property type="match status" value="2"/>
</dbReference>
<dbReference type="Pfam" id="PF00628">
    <property type="entry name" value="PHD"/>
    <property type="match status" value="2"/>
</dbReference>
<comment type="subcellular location">
    <subcellularLocation>
        <location evidence="1">Nucleus</location>
    </subcellularLocation>
</comment>
<dbReference type="InterPro" id="IPR013083">
    <property type="entry name" value="Znf_RING/FYVE/PHD"/>
</dbReference>
<dbReference type="CDD" id="cd15513">
    <property type="entry name" value="PHD5_KMT2C_like"/>
    <property type="match status" value="1"/>
</dbReference>
<name>A0A8D2M7C5_ZONAL</name>
<evidence type="ECO:0000313" key="13">
    <source>
        <dbReference type="Proteomes" id="UP000694413"/>
    </source>
</evidence>
<dbReference type="PANTHER" id="PTHR45888">
    <property type="entry name" value="HL01030P-RELATED"/>
    <property type="match status" value="1"/>
</dbReference>
<evidence type="ECO:0000256" key="9">
    <source>
        <dbReference type="PROSITE-ProRule" id="PRU00146"/>
    </source>
</evidence>
<feature type="domain" description="PHD-type" evidence="11">
    <location>
        <begin position="520"/>
        <end position="573"/>
    </location>
</feature>
<dbReference type="Gene3D" id="3.30.40.10">
    <property type="entry name" value="Zinc/RING finger domain, C3HC4 (zinc finger)"/>
    <property type="match status" value="2"/>
</dbReference>
<evidence type="ECO:0000256" key="4">
    <source>
        <dbReference type="ARBA" id="ARBA00022771"/>
    </source>
</evidence>
<evidence type="ECO:0000256" key="1">
    <source>
        <dbReference type="ARBA" id="ARBA00004123"/>
    </source>
</evidence>
<feature type="compositionally biased region" description="Acidic residues" evidence="10">
    <location>
        <begin position="105"/>
        <end position="116"/>
    </location>
</feature>
<keyword evidence="7" id="KW-0804">Transcription</keyword>
<evidence type="ECO:0000256" key="8">
    <source>
        <dbReference type="ARBA" id="ARBA00023242"/>
    </source>
</evidence>
<evidence type="ECO:0000256" key="2">
    <source>
        <dbReference type="ARBA" id="ARBA00022723"/>
    </source>
</evidence>
<dbReference type="GO" id="GO:0042800">
    <property type="term" value="F:histone H3K4 methyltransferase activity"/>
    <property type="evidence" value="ECO:0007669"/>
    <property type="project" value="TreeGrafter"/>
</dbReference>
<keyword evidence="3" id="KW-0677">Repeat</keyword>
<dbReference type="Proteomes" id="UP000694413">
    <property type="component" value="Unassembled WGS sequence"/>
</dbReference>
<evidence type="ECO:0000313" key="12">
    <source>
        <dbReference type="Ensembl" id="ENSZALP00000003039.1"/>
    </source>
</evidence>
<feature type="compositionally biased region" description="Pro residues" evidence="10">
    <location>
        <begin position="254"/>
        <end position="275"/>
    </location>
</feature>
<keyword evidence="8" id="KW-0539">Nucleus</keyword>
<dbReference type="Ensembl" id="ENSZALT00000004939.1">
    <property type="protein sequence ID" value="ENSZALP00000003039.1"/>
    <property type="gene ID" value="ENSZALG00000003118.1"/>
</dbReference>
<protein>
    <recommendedName>
        <fullName evidence="11">PHD-type domain-containing protein</fullName>
    </recommendedName>
</protein>
<keyword evidence="13" id="KW-1185">Reference proteome</keyword>
<evidence type="ECO:0000256" key="7">
    <source>
        <dbReference type="ARBA" id="ARBA00023163"/>
    </source>
</evidence>
<dbReference type="InterPro" id="IPR001965">
    <property type="entry name" value="Znf_PHD"/>
</dbReference>
<feature type="region of interest" description="Disordered" evidence="10">
    <location>
        <begin position="1"/>
        <end position="321"/>
    </location>
</feature>
<evidence type="ECO:0000256" key="5">
    <source>
        <dbReference type="ARBA" id="ARBA00022833"/>
    </source>
</evidence>
<reference evidence="12" key="1">
    <citation type="submission" date="2025-08" db="UniProtKB">
        <authorList>
            <consortium name="Ensembl"/>
        </authorList>
    </citation>
    <scope>IDENTIFICATION</scope>
</reference>
<evidence type="ECO:0000256" key="3">
    <source>
        <dbReference type="ARBA" id="ARBA00022737"/>
    </source>
</evidence>
<feature type="compositionally biased region" description="Basic and acidic residues" evidence="10">
    <location>
        <begin position="196"/>
        <end position="207"/>
    </location>
</feature>
<dbReference type="GO" id="GO:0045944">
    <property type="term" value="P:positive regulation of transcription by RNA polymerase II"/>
    <property type="evidence" value="ECO:0007669"/>
    <property type="project" value="TreeGrafter"/>
</dbReference>
<accession>A0A8D2M7C5</accession>
<dbReference type="SMART" id="SM00249">
    <property type="entry name" value="PHD"/>
    <property type="match status" value="2"/>
</dbReference>
<proteinExistence type="predicted"/>
<dbReference type="PANTHER" id="PTHR45888:SF2">
    <property type="entry name" value="HISTONE-LYSINE N-METHYLTRANSFERASE 2D"/>
    <property type="match status" value="1"/>
</dbReference>
<feature type="compositionally biased region" description="Pro residues" evidence="10">
    <location>
        <begin position="133"/>
        <end position="149"/>
    </location>
</feature>
<evidence type="ECO:0000256" key="6">
    <source>
        <dbReference type="ARBA" id="ARBA00023015"/>
    </source>
</evidence>
<feature type="compositionally biased region" description="Low complexity" evidence="10">
    <location>
        <begin position="34"/>
        <end position="44"/>
    </location>
</feature>
<keyword evidence="5" id="KW-0862">Zinc</keyword>
<evidence type="ECO:0000259" key="11">
    <source>
        <dbReference type="PROSITE" id="PS50016"/>
    </source>
</evidence>
<feature type="domain" description="PHD-type" evidence="11">
    <location>
        <begin position="570"/>
        <end position="620"/>
    </location>
</feature>
<reference evidence="12" key="2">
    <citation type="submission" date="2025-09" db="UniProtKB">
        <authorList>
            <consortium name="Ensembl"/>
        </authorList>
    </citation>
    <scope>IDENTIFICATION</scope>
</reference>